<dbReference type="Proteomes" id="UP000241578">
    <property type="component" value="Segment"/>
</dbReference>
<protein>
    <submittedName>
        <fullName evidence="1">Uncharacterized protein</fullName>
    </submittedName>
</protein>
<dbReference type="EMBL" id="MG655270">
    <property type="protein sequence ID" value="AUG86877.1"/>
    <property type="molecule type" value="Genomic_DNA"/>
</dbReference>
<evidence type="ECO:0000313" key="1">
    <source>
        <dbReference type="EMBL" id="AUG86877.1"/>
    </source>
</evidence>
<organism evidence="1 2">
    <name type="scientific">Erwinia phage vB_EamM_Mortimer</name>
    <dbReference type="NCBI Taxonomy" id="2060129"/>
    <lineage>
        <taxon>Viruses</taxon>
        <taxon>Duplodnaviria</taxon>
        <taxon>Heunggongvirae</taxon>
        <taxon>Uroviricota</taxon>
        <taxon>Caudoviricetes</taxon>
        <taxon>Chimalliviridae</taxon>
        <taxon>Agricanvirus</taxon>
        <taxon>Agricanvirus ray</taxon>
    </lineage>
</organism>
<accession>A0A2H5BKP0</accession>
<reference evidence="2" key="1">
    <citation type="submission" date="2017-12" db="EMBL/GenBank/DDBJ databases">
        <authorList>
            <person name="Sharrma R."/>
            <person name="Ferguson H.P."/>
            <person name="Berg J.A."/>
            <person name="Jensen G.L."/>
            <person name="Keele B.R."/>
            <person name="Ward M.E.H."/>
            <person name="Breakwell D.P."/>
            <person name="Hope S."/>
            <person name="Grose J.H."/>
        </authorList>
    </citation>
    <scope>NUCLEOTIDE SEQUENCE [LARGE SCALE GENOMIC DNA]</scope>
</reference>
<name>A0A2H5BKP0_9CAUD</name>
<sequence length="64" mass="7276">MMKACPLCASPGKTYKYALVFWGVRCTSCMLFLKDMNTSEAAAIRQWDTRITPEEKAAKKRKKA</sequence>
<gene>
    <name evidence="1" type="ORF">MORTIMER_128</name>
</gene>
<evidence type="ECO:0000313" key="2">
    <source>
        <dbReference type="Proteomes" id="UP000241578"/>
    </source>
</evidence>
<proteinExistence type="predicted"/>